<dbReference type="Proteomes" id="UP000243451">
    <property type="component" value="Unassembled WGS sequence"/>
</dbReference>
<name>A0A2P4ESN8_9GAMM</name>
<proteinExistence type="predicted"/>
<sequence length="451" mass="49381">MPSALAPDQIEFANFLATLWDSPSEGLALPPCFPGSSEGLLHSYPISRHRNWKPWRQAQPRGTKHWWCQSLSDAARSYAWSSNENEQDFLALAAALQHALDCGDDKLALDACLAIFRWGGVARTPNDTSRRWVAEQASNGMLCSSIRSAVDLLDPAQGQALSAFDGKRLLMNSAMTKVYAAAAPSKVIIYDGRVGAALALLARYWLEQQGSTSVPASLAFRSANGQGGLLRNPSKGSLKFSSLYGGKHAAQRWAELSRLAAATFLKMQTLNKSIPDIGEVEKAMFMIGYRTEYSPPKAEKTSRQGRPMPENSQCPEARAQAQKIIQEVWPKIAQGEYRTPAQKRQFKLVTRDANSVEANFEKSSLPISRDSFVAALAYLLEHNHSPGNRCVIGANNVPAKASELCRQSRQTAQGTYGPCNIRYILPVLQGVGVVETDGGRPATVWLTRDSQ</sequence>
<reference evidence="1 2" key="1">
    <citation type="submission" date="2018-01" db="EMBL/GenBank/DDBJ databases">
        <title>Draft genome of the type strain Pseudomonas oceani DSM 100277 isolated from the deep water in Okinawa trough, northwestern Pacific Ocean.</title>
        <authorList>
            <person name="Gomila M."/>
            <person name="Mulet M."/>
            <person name="Garcia-Valdes E."/>
            <person name="Lalucat J."/>
        </authorList>
    </citation>
    <scope>NUCLEOTIDE SEQUENCE [LARGE SCALE GENOMIC DNA]</scope>
    <source>
        <strain evidence="1 2">DSM 100277</strain>
    </source>
</reference>
<evidence type="ECO:0000313" key="2">
    <source>
        <dbReference type="Proteomes" id="UP000243451"/>
    </source>
</evidence>
<organism evidence="1 2">
    <name type="scientific">Halopseudomonas oceani</name>
    <dbReference type="NCBI Taxonomy" id="1708783"/>
    <lineage>
        <taxon>Bacteria</taxon>
        <taxon>Pseudomonadati</taxon>
        <taxon>Pseudomonadota</taxon>
        <taxon>Gammaproteobacteria</taxon>
        <taxon>Pseudomonadales</taxon>
        <taxon>Pseudomonadaceae</taxon>
        <taxon>Halopseudomonas</taxon>
    </lineage>
</organism>
<protein>
    <submittedName>
        <fullName evidence="1">Uncharacterized protein</fullName>
    </submittedName>
</protein>
<keyword evidence="2" id="KW-1185">Reference proteome</keyword>
<comment type="caution">
    <text evidence="1">The sequence shown here is derived from an EMBL/GenBank/DDBJ whole genome shotgun (WGS) entry which is preliminary data.</text>
</comment>
<accession>A0A2P4ESN8</accession>
<dbReference type="AlphaFoldDB" id="A0A2P4ESN8"/>
<gene>
    <name evidence="1" type="ORF">C1949_14415</name>
</gene>
<evidence type="ECO:0000313" key="1">
    <source>
        <dbReference type="EMBL" id="POB02038.1"/>
    </source>
</evidence>
<dbReference type="EMBL" id="PPSK01000015">
    <property type="protein sequence ID" value="POB02038.1"/>
    <property type="molecule type" value="Genomic_DNA"/>
</dbReference>